<protein>
    <submittedName>
        <fullName evidence="1">Uncharacterized protein</fullName>
    </submittedName>
</protein>
<dbReference type="AlphaFoldDB" id="A0AAQ3X0N9"/>
<sequence>MMWQVADSGGVFKNFQNKSSIPKLSTERDISTQRDSKFDKAQNTAKQLFVAVSTNSSIFGSGRVVPVVLEESLGLIKGALSHRFYFKEAVVLFVLGLLDDLSALIYLVKLLGHPSCALVLNG</sequence>
<evidence type="ECO:0000313" key="1">
    <source>
        <dbReference type="EMBL" id="WVZ80141.1"/>
    </source>
</evidence>
<dbReference type="EMBL" id="CP144750">
    <property type="protein sequence ID" value="WVZ80141.1"/>
    <property type="molecule type" value="Genomic_DNA"/>
</dbReference>
<evidence type="ECO:0000313" key="2">
    <source>
        <dbReference type="Proteomes" id="UP001341281"/>
    </source>
</evidence>
<accession>A0AAQ3X0N9</accession>
<keyword evidence="2" id="KW-1185">Reference proteome</keyword>
<dbReference type="Proteomes" id="UP001341281">
    <property type="component" value="Chromosome 06"/>
</dbReference>
<name>A0AAQ3X0N9_PASNO</name>
<organism evidence="1 2">
    <name type="scientific">Paspalum notatum var. saurae</name>
    <dbReference type="NCBI Taxonomy" id="547442"/>
    <lineage>
        <taxon>Eukaryota</taxon>
        <taxon>Viridiplantae</taxon>
        <taxon>Streptophyta</taxon>
        <taxon>Embryophyta</taxon>
        <taxon>Tracheophyta</taxon>
        <taxon>Spermatophyta</taxon>
        <taxon>Magnoliopsida</taxon>
        <taxon>Liliopsida</taxon>
        <taxon>Poales</taxon>
        <taxon>Poaceae</taxon>
        <taxon>PACMAD clade</taxon>
        <taxon>Panicoideae</taxon>
        <taxon>Andropogonodae</taxon>
        <taxon>Paspaleae</taxon>
        <taxon>Paspalinae</taxon>
        <taxon>Paspalum</taxon>
    </lineage>
</organism>
<proteinExistence type="predicted"/>
<gene>
    <name evidence="1" type="ORF">U9M48_027640</name>
</gene>
<reference evidence="1 2" key="1">
    <citation type="submission" date="2024-02" db="EMBL/GenBank/DDBJ databases">
        <title>High-quality chromosome-scale genome assembly of Pensacola bahiagrass (Paspalum notatum Flugge var. saurae).</title>
        <authorList>
            <person name="Vega J.M."/>
            <person name="Podio M."/>
            <person name="Orjuela J."/>
            <person name="Siena L.A."/>
            <person name="Pessino S.C."/>
            <person name="Combes M.C."/>
            <person name="Mariac C."/>
            <person name="Albertini E."/>
            <person name="Pupilli F."/>
            <person name="Ortiz J.P.A."/>
            <person name="Leblanc O."/>
        </authorList>
    </citation>
    <scope>NUCLEOTIDE SEQUENCE [LARGE SCALE GENOMIC DNA]</scope>
    <source>
        <strain evidence="1">R1</strain>
        <tissue evidence="1">Leaf</tissue>
    </source>
</reference>